<dbReference type="PROSITE" id="PS51186">
    <property type="entry name" value="GNAT"/>
    <property type="match status" value="1"/>
</dbReference>
<feature type="domain" description="N-acetyltransferase" evidence="1">
    <location>
        <begin position="11"/>
        <end position="162"/>
    </location>
</feature>
<dbReference type="Gene3D" id="3.40.630.30">
    <property type="match status" value="1"/>
</dbReference>
<dbReference type="Proteomes" id="UP000189475">
    <property type="component" value="Unassembled WGS sequence"/>
</dbReference>
<dbReference type="InterPro" id="IPR000182">
    <property type="entry name" value="GNAT_dom"/>
</dbReference>
<evidence type="ECO:0000313" key="3">
    <source>
        <dbReference type="Proteomes" id="UP000189475"/>
    </source>
</evidence>
<dbReference type="OrthoDB" id="143110at2"/>
<reference evidence="2 3" key="1">
    <citation type="submission" date="2017-02" db="EMBL/GenBank/DDBJ databases">
        <authorList>
            <person name="Peterson S.W."/>
        </authorList>
    </citation>
    <scope>NUCLEOTIDE SEQUENCE [LARGE SCALE GENOMIC DNA]</scope>
    <source>
        <strain evidence="2 3">CECT 9027</strain>
    </source>
</reference>
<dbReference type="Pfam" id="PF00583">
    <property type="entry name" value="Acetyltransf_1"/>
    <property type="match status" value="1"/>
</dbReference>
<name>A0A1R4B4F7_9VIBR</name>
<sequence length="164" mass="19187">MIRLAKQQDCINLAALSIKVWLDNYAVAGIRREFSEYVFETFTEAQFIDYLNDPHCRILVCEEHGALQGYALLNLHSHYESVVNGYEVQRLYIDSRFKQQGIGKALLSELKQQFGQPFWLYTWVENAANGFYQHLGFERIGRIDIEISEHTIENIVYRFACEQP</sequence>
<organism evidence="2 3">
    <name type="scientific">Vibrio palustris</name>
    <dbReference type="NCBI Taxonomy" id="1918946"/>
    <lineage>
        <taxon>Bacteria</taxon>
        <taxon>Pseudomonadati</taxon>
        <taxon>Pseudomonadota</taxon>
        <taxon>Gammaproteobacteria</taxon>
        <taxon>Vibrionales</taxon>
        <taxon>Vibrionaceae</taxon>
        <taxon>Vibrio</taxon>
    </lineage>
</organism>
<dbReference type="GO" id="GO:0016747">
    <property type="term" value="F:acyltransferase activity, transferring groups other than amino-acyl groups"/>
    <property type="evidence" value="ECO:0007669"/>
    <property type="project" value="InterPro"/>
</dbReference>
<dbReference type="InterPro" id="IPR016181">
    <property type="entry name" value="Acyl_CoA_acyltransferase"/>
</dbReference>
<evidence type="ECO:0000259" key="1">
    <source>
        <dbReference type="PROSITE" id="PS51186"/>
    </source>
</evidence>
<dbReference type="CDD" id="cd04301">
    <property type="entry name" value="NAT_SF"/>
    <property type="match status" value="1"/>
</dbReference>
<dbReference type="EMBL" id="FUFT01000005">
    <property type="protein sequence ID" value="SJL83781.1"/>
    <property type="molecule type" value="Genomic_DNA"/>
</dbReference>
<proteinExistence type="predicted"/>
<protein>
    <submittedName>
        <fullName evidence="2">Putative acetyltransferase</fullName>
    </submittedName>
</protein>
<accession>A0A1R4B4F7</accession>
<dbReference type="STRING" id="1918946.VPAL9027_01759"/>
<evidence type="ECO:0000313" key="2">
    <source>
        <dbReference type="EMBL" id="SJL83781.1"/>
    </source>
</evidence>
<gene>
    <name evidence="2" type="ORF">VPAL9027_01759</name>
</gene>
<dbReference type="SUPFAM" id="SSF55729">
    <property type="entry name" value="Acyl-CoA N-acyltransferases (Nat)"/>
    <property type="match status" value="1"/>
</dbReference>
<dbReference type="AlphaFoldDB" id="A0A1R4B4F7"/>
<keyword evidence="3" id="KW-1185">Reference proteome</keyword>
<keyword evidence="2" id="KW-0808">Transferase</keyword>
<dbReference type="RefSeq" id="WP_077314196.1">
    <property type="nucleotide sequence ID" value="NZ_AP024888.1"/>
</dbReference>